<dbReference type="Pfam" id="PF14474">
    <property type="entry name" value="RTC4"/>
    <property type="match status" value="1"/>
</dbReference>
<organism evidence="9 10">
    <name type="scientific">Favolaschia claudopus</name>
    <dbReference type="NCBI Taxonomy" id="2862362"/>
    <lineage>
        <taxon>Eukaryota</taxon>
        <taxon>Fungi</taxon>
        <taxon>Dikarya</taxon>
        <taxon>Basidiomycota</taxon>
        <taxon>Agaricomycotina</taxon>
        <taxon>Agaricomycetes</taxon>
        <taxon>Agaricomycetidae</taxon>
        <taxon>Agaricales</taxon>
        <taxon>Marasmiineae</taxon>
        <taxon>Mycenaceae</taxon>
        <taxon>Favolaschia</taxon>
    </lineage>
</organism>
<dbReference type="InterPro" id="IPR039024">
    <property type="entry name" value="RTC4"/>
</dbReference>
<evidence type="ECO:0000256" key="6">
    <source>
        <dbReference type="ARBA" id="ARBA00022490"/>
    </source>
</evidence>
<comment type="subcellular location">
    <subcellularLocation>
        <location evidence="3">Cytoplasm</location>
    </subcellularLocation>
    <subcellularLocation>
        <location evidence="2">Nucleus</location>
    </subcellularLocation>
</comment>
<gene>
    <name evidence="9" type="ORF">R3P38DRAFT_3178965</name>
</gene>
<dbReference type="GO" id="GO:0005737">
    <property type="term" value="C:cytoplasm"/>
    <property type="evidence" value="ECO:0007669"/>
    <property type="project" value="UniProtKB-SubCell"/>
</dbReference>
<evidence type="ECO:0000256" key="4">
    <source>
        <dbReference type="ARBA" id="ARBA00009461"/>
    </source>
</evidence>
<feature type="domain" description="Restriction of telomere capping protein 4 C-terminal" evidence="8">
    <location>
        <begin position="103"/>
        <end position="237"/>
    </location>
</feature>
<sequence>MKMGARQPQKSFMIFVLSATDSFHWNPPVSWLRCWKALSPSPSQMADPAIRWGESYLLLDLLWPASDNEFERSELPKAVANGWPQQINWEFMSARVLALEDLIYGIFFDENGARLGCVFWGEFLAAAADRKAGDHRNVMAQFATFHNWRPGYYGERGAQLIQRVLYAWFLPTPESRLDHITSPLSVTEFIERILVPEVGLRLIAEDWGLDLGVANDMLMAKGILRESSSYGGVMFPADDFV</sequence>
<dbReference type="PANTHER" id="PTHR41391:SF1">
    <property type="entry name" value="RESTRICTION OF TELOMERE CAPPING PROTEIN 4"/>
    <property type="match status" value="1"/>
</dbReference>
<comment type="function">
    <text evidence="1">May be involved in a process influencing telomere capping.</text>
</comment>
<dbReference type="InterPro" id="IPR028094">
    <property type="entry name" value="RTC4_C"/>
</dbReference>
<accession>A0AAW0CQT0</accession>
<dbReference type="SMART" id="SM01312">
    <property type="entry name" value="RTC4"/>
    <property type="match status" value="1"/>
</dbReference>
<keyword evidence="6" id="KW-0963">Cytoplasm</keyword>
<dbReference type="GO" id="GO:0005634">
    <property type="term" value="C:nucleus"/>
    <property type="evidence" value="ECO:0007669"/>
    <property type="project" value="UniProtKB-SubCell"/>
</dbReference>
<comment type="similarity">
    <text evidence="4">Belongs to the RTC4 family.</text>
</comment>
<dbReference type="EMBL" id="JAWWNJ010000013">
    <property type="protein sequence ID" value="KAK7042406.1"/>
    <property type="molecule type" value="Genomic_DNA"/>
</dbReference>
<keyword evidence="7" id="KW-0539">Nucleus</keyword>
<dbReference type="PANTHER" id="PTHR41391">
    <property type="entry name" value="RESTRICTION OF TELOMERE CAPPING PROTEIN 4"/>
    <property type="match status" value="1"/>
</dbReference>
<evidence type="ECO:0000313" key="10">
    <source>
        <dbReference type="Proteomes" id="UP001362999"/>
    </source>
</evidence>
<evidence type="ECO:0000259" key="8">
    <source>
        <dbReference type="SMART" id="SM01312"/>
    </source>
</evidence>
<keyword evidence="10" id="KW-1185">Reference proteome</keyword>
<evidence type="ECO:0000256" key="7">
    <source>
        <dbReference type="ARBA" id="ARBA00023242"/>
    </source>
</evidence>
<evidence type="ECO:0000313" key="9">
    <source>
        <dbReference type="EMBL" id="KAK7042406.1"/>
    </source>
</evidence>
<evidence type="ECO:0000256" key="2">
    <source>
        <dbReference type="ARBA" id="ARBA00004123"/>
    </source>
</evidence>
<comment type="caution">
    <text evidence="9">The sequence shown here is derived from an EMBL/GenBank/DDBJ whole genome shotgun (WGS) entry which is preliminary data.</text>
</comment>
<dbReference type="AlphaFoldDB" id="A0AAW0CQT0"/>
<reference evidence="9 10" key="1">
    <citation type="journal article" date="2024" name="J Genomics">
        <title>Draft genome sequencing and assembly of Favolaschia claudopus CIRM-BRFM 2984 isolated from oak limbs.</title>
        <authorList>
            <person name="Navarro D."/>
            <person name="Drula E."/>
            <person name="Chaduli D."/>
            <person name="Cazenave R."/>
            <person name="Ahrendt S."/>
            <person name="Wang J."/>
            <person name="Lipzen A."/>
            <person name="Daum C."/>
            <person name="Barry K."/>
            <person name="Grigoriev I.V."/>
            <person name="Favel A."/>
            <person name="Rosso M.N."/>
            <person name="Martin F."/>
        </authorList>
    </citation>
    <scope>NUCLEOTIDE SEQUENCE [LARGE SCALE GENOMIC DNA]</scope>
    <source>
        <strain evidence="9 10">CIRM-BRFM 2984</strain>
    </source>
</reference>
<proteinExistence type="inferred from homology"/>
<evidence type="ECO:0000256" key="5">
    <source>
        <dbReference type="ARBA" id="ARBA00015162"/>
    </source>
</evidence>
<dbReference type="Proteomes" id="UP001362999">
    <property type="component" value="Unassembled WGS sequence"/>
</dbReference>
<evidence type="ECO:0000256" key="3">
    <source>
        <dbReference type="ARBA" id="ARBA00004496"/>
    </source>
</evidence>
<name>A0AAW0CQT0_9AGAR</name>
<evidence type="ECO:0000256" key="1">
    <source>
        <dbReference type="ARBA" id="ARBA00002738"/>
    </source>
</evidence>
<protein>
    <recommendedName>
        <fullName evidence="5">Restriction of telomere capping protein 4</fullName>
    </recommendedName>
</protein>